<evidence type="ECO:0000256" key="3">
    <source>
        <dbReference type="RuleBase" id="RU003616"/>
    </source>
</evidence>
<feature type="compositionally biased region" description="Basic and acidic residues" evidence="4">
    <location>
        <begin position="145"/>
        <end position="165"/>
    </location>
</feature>
<evidence type="ECO:0000259" key="5">
    <source>
        <dbReference type="PROSITE" id="PS01031"/>
    </source>
</evidence>
<feature type="domain" description="SHSP" evidence="5">
    <location>
        <begin position="30"/>
        <end position="140"/>
    </location>
</feature>
<dbReference type="PANTHER" id="PTHR47062">
    <property type="match status" value="1"/>
</dbReference>
<evidence type="ECO:0000256" key="2">
    <source>
        <dbReference type="PROSITE-ProRule" id="PRU00285"/>
    </source>
</evidence>
<dbReference type="InterPro" id="IPR002068">
    <property type="entry name" value="A-crystallin/Hsp20_dom"/>
</dbReference>
<dbReference type="Proteomes" id="UP001382935">
    <property type="component" value="Chromosome"/>
</dbReference>
<reference evidence="6 7" key="1">
    <citation type="submission" date="2024-02" db="EMBL/GenBank/DDBJ databases">
        <title>Full genome sequence of Sphingomonas kaistensis.</title>
        <authorList>
            <person name="Poletto B.L."/>
            <person name="Silva G."/>
            <person name="Galante D."/>
            <person name="Campos K.R."/>
            <person name="Santos M.B.N."/>
            <person name="Sacchi C.T."/>
        </authorList>
    </citation>
    <scope>NUCLEOTIDE SEQUENCE [LARGE SCALE GENOMIC DNA]</scope>
    <source>
        <strain evidence="6 7">MA4R</strain>
    </source>
</reference>
<dbReference type="RefSeq" id="WP_338505303.1">
    <property type="nucleotide sequence ID" value="NZ_CP145607.1"/>
</dbReference>
<proteinExistence type="inferred from homology"/>
<dbReference type="EMBL" id="CP145607">
    <property type="protein sequence ID" value="WWM71691.1"/>
    <property type="molecule type" value="Genomic_DNA"/>
</dbReference>
<evidence type="ECO:0000313" key="6">
    <source>
        <dbReference type="EMBL" id="WWM71691.1"/>
    </source>
</evidence>
<dbReference type="PANTHER" id="PTHR47062:SF1">
    <property type="entry name" value="SMALL HEAT SHOCK PROTEIN IBPA"/>
    <property type="match status" value="1"/>
</dbReference>
<keyword evidence="7" id="KW-1185">Reference proteome</keyword>
<dbReference type="PROSITE" id="PS01031">
    <property type="entry name" value="SHSP"/>
    <property type="match status" value="1"/>
</dbReference>
<evidence type="ECO:0000256" key="4">
    <source>
        <dbReference type="SAM" id="MobiDB-lite"/>
    </source>
</evidence>
<dbReference type="InterPro" id="IPR008978">
    <property type="entry name" value="HSP20-like_chaperone"/>
</dbReference>
<comment type="similarity">
    <text evidence="2 3">Belongs to the small heat shock protein (HSP20) family.</text>
</comment>
<dbReference type="Pfam" id="PF00011">
    <property type="entry name" value="HSP20"/>
    <property type="match status" value="1"/>
</dbReference>
<name>A0ABZ2G3K5_9SPHN</name>
<gene>
    <name evidence="6" type="ORF">V6R86_13690</name>
</gene>
<dbReference type="Gene3D" id="2.60.40.790">
    <property type="match status" value="1"/>
</dbReference>
<evidence type="ECO:0000256" key="1">
    <source>
        <dbReference type="ARBA" id="ARBA00023016"/>
    </source>
</evidence>
<dbReference type="SUPFAM" id="SSF49764">
    <property type="entry name" value="HSP20-like chaperones"/>
    <property type="match status" value="1"/>
</dbReference>
<keyword evidence="1" id="KW-0346">Stress response</keyword>
<sequence length="165" mass="18347">MRSAFDFTPFRRSAVGFDRLFDMLESSAASGAGENYPPFDLIRTSEHEYRIELAVAGFRRDEIEITSHQNVLIIRGRKGEESSADYIHRGIATRSFERRFALADHVNVTGAALADGMLALTLTREIPEAMKPRRIEIGGAASAPQHDRIEAKAEPATEERSPESV</sequence>
<dbReference type="InterPro" id="IPR037913">
    <property type="entry name" value="ACD_IbpA/B"/>
</dbReference>
<accession>A0ABZ2G3K5</accession>
<dbReference type="CDD" id="cd06470">
    <property type="entry name" value="ACD_IbpA-B_like"/>
    <property type="match status" value="1"/>
</dbReference>
<protein>
    <submittedName>
        <fullName evidence="6">Hsp20 family protein</fullName>
    </submittedName>
</protein>
<organism evidence="6 7">
    <name type="scientific">Sphingomonas kaistensis</name>
    <dbReference type="NCBI Taxonomy" id="298708"/>
    <lineage>
        <taxon>Bacteria</taxon>
        <taxon>Pseudomonadati</taxon>
        <taxon>Pseudomonadota</taxon>
        <taxon>Alphaproteobacteria</taxon>
        <taxon>Sphingomonadales</taxon>
        <taxon>Sphingomonadaceae</taxon>
        <taxon>Sphingomonas</taxon>
    </lineage>
</organism>
<feature type="region of interest" description="Disordered" evidence="4">
    <location>
        <begin position="136"/>
        <end position="165"/>
    </location>
</feature>
<evidence type="ECO:0000313" key="7">
    <source>
        <dbReference type="Proteomes" id="UP001382935"/>
    </source>
</evidence>